<dbReference type="InterPro" id="IPR015797">
    <property type="entry name" value="NUDIX_hydrolase-like_dom_sf"/>
</dbReference>
<dbReference type="PANTHER" id="PTHR21340">
    <property type="entry name" value="DIADENOSINE 5,5-P1,P4-TETRAPHOSPHATE PYROPHOSPHOHYDROLASE MUTT"/>
    <property type="match status" value="1"/>
</dbReference>
<accession>A0A2V2YXR0</accession>
<name>A0A2V2YXR0_9BACL</name>
<keyword evidence="4" id="KW-1185">Reference proteome</keyword>
<sequence>MSRIHHEVPIRCTGIAAVLLRRTDNDHKVLLLKRNSAVLRDTWCYIGGGIEEGEKAWEAALREIREETSITQVVLYNTNKFDQFYSAQADYIYVAPVFVGYVDDDQEVILNHEHSQYEWLTFNEAMDRVSLPGNDEVLAFIEKHFVRKAPSEWLRVSM</sequence>
<dbReference type="GO" id="GO:0004081">
    <property type="term" value="F:bis(5'-nucleosyl)-tetraphosphatase (asymmetrical) activity"/>
    <property type="evidence" value="ECO:0007669"/>
    <property type="project" value="TreeGrafter"/>
</dbReference>
<dbReference type="RefSeq" id="WP_110043199.1">
    <property type="nucleotide sequence ID" value="NZ_CP054612.1"/>
</dbReference>
<feature type="domain" description="Nudix hydrolase" evidence="2">
    <location>
        <begin position="10"/>
        <end position="142"/>
    </location>
</feature>
<dbReference type="PANTHER" id="PTHR21340:SF0">
    <property type="entry name" value="BIS(5'-NUCLEOSYL)-TETRAPHOSPHATASE [ASYMMETRICAL]"/>
    <property type="match status" value="1"/>
</dbReference>
<organism evidence="3 4">
    <name type="scientific">Paenibacillus cellulosilyticus</name>
    <dbReference type="NCBI Taxonomy" id="375489"/>
    <lineage>
        <taxon>Bacteria</taxon>
        <taxon>Bacillati</taxon>
        <taxon>Bacillota</taxon>
        <taxon>Bacilli</taxon>
        <taxon>Bacillales</taxon>
        <taxon>Paenibacillaceae</taxon>
        <taxon>Paenibacillus</taxon>
    </lineage>
</organism>
<dbReference type="SUPFAM" id="SSF55811">
    <property type="entry name" value="Nudix"/>
    <property type="match status" value="1"/>
</dbReference>
<evidence type="ECO:0000259" key="2">
    <source>
        <dbReference type="PROSITE" id="PS51462"/>
    </source>
</evidence>
<evidence type="ECO:0000313" key="3">
    <source>
        <dbReference type="EMBL" id="PWW06532.1"/>
    </source>
</evidence>
<dbReference type="Pfam" id="PF00293">
    <property type="entry name" value="NUDIX"/>
    <property type="match status" value="1"/>
</dbReference>
<dbReference type="AlphaFoldDB" id="A0A2V2YXR0"/>
<gene>
    <name evidence="3" type="ORF">DFQ01_103436</name>
</gene>
<dbReference type="GO" id="GO:0006754">
    <property type="term" value="P:ATP biosynthetic process"/>
    <property type="evidence" value="ECO:0007669"/>
    <property type="project" value="TreeGrafter"/>
</dbReference>
<dbReference type="PROSITE" id="PS51462">
    <property type="entry name" value="NUDIX"/>
    <property type="match status" value="1"/>
</dbReference>
<evidence type="ECO:0000313" key="4">
    <source>
        <dbReference type="Proteomes" id="UP000246635"/>
    </source>
</evidence>
<comment type="caution">
    <text evidence="3">The sequence shown here is derived from an EMBL/GenBank/DDBJ whole genome shotgun (WGS) entry which is preliminary data.</text>
</comment>
<dbReference type="Gene3D" id="3.90.79.10">
    <property type="entry name" value="Nucleoside Triphosphate Pyrophosphohydrolase"/>
    <property type="match status" value="1"/>
</dbReference>
<dbReference type="EMBL" id="QGTQ01000003">
    <property type="protein sequence ID" value="PWW06532.1"/>
    <property type="molecule type" value="Genomic_DNA"/>
</dbReference>
<dbReference type="GO" id="GO:0006167">
    <property type="term" value="P:AMP biosynthetic process"/>
    <property type="evidence" value="ECO:0007669"/>
    <property type="project" value="TreeGrafter"/>
</dbReference>
<dbReference type="InterPro" id="IPR051325">
    <property type="entry name" value="Nudix_hydrolase_domain"/>
</dbReference>
<dbReference type="OrthoDB" id="9804563at2"/>
<dbReference type="CDD" id="cd04664">
    <property type="entry name" value="NUDIX_DHNTPase_like"/>
    <property type="match status" value="1"/>
</dbReference>
<evidence type="ECO:0000256" key="1">
    <source>
        <dbReference type="ARBA" id="ARBA00022801"/>
    </source>
</evidence>
<dbReference type="Proteomes" id="UP000246635">
    <property type="component" value="Unassembled WGS sequence"/>
</dbReference>
<keyword evidence="1 3" id="KW-0378">Hydrolase</keyword>
<dbReference type="InterPro" id="IPR000086">
    <property type="entry name" value="NUDIX_hydrolase_dom"/>
</dbReference>
<proteinExistence type="predicted"/>
<reference evidence="3 4" key="1">
    <citation type="submission" date="2018-05" db="EMBL/GenBank/DDBJ databases">
        <title>Genomic Encyclopedia of Type Strains, Phase III (KMG-III): the genomes of soil and plant-associated and newly described type strains.</title>
        <authorList>
            <person name="Whitman W."/>
        </authorList>
    </citation>
    <scope>NUCLEOTIDE SEQUENCE [LARGE SCALE GENOMIC DNA]</scope>
    <source>
        <strain evidence="3 4">CECT 5696</strain>
    </source>
</reference>
<protein>
    <submittedName>
        <fullName evidence="3">dATP pyrophosphohydrolase</fullName>
    </submittedName>
</protein>